<accession>A0A673URQ8</accession>
<evidence type="ECO:0000313" key="1">
    <source>
        <dbReference type="Ensembl" id="ENSSSUP00005024056.1"/>
    </source>
</evidence>
<sequence length="60" mass="6732">MGGRESLRCPLSLSFLTPQLSSLKSCLCQPVFGRTAHTKNKMSEDSLAHLQRQEDNIKKN</sequence>
<dbReference type="Proteomes" id="UP000472268">
    <property type="component" value="Chromosome 7"/>
</dbReference>
<keyword evidence="2" id="KW-1185">Reference proteome</keyword>
<proteinExistence type="predicted"/>
<dbReference type="Ensembl" id="ENSSSUT00005027549.1">
    <property type="protein sequence ID" value="ENSSSUP00005024056.1"/>
    <property type="gene ID" value="ENSSSUG00005015680.1"/>
</dbReference>
<protein>
    <submittedName>
        <fullName evidence="1">Uncharacterized protein</fullName>
    </submittedName>
</protein>
<reference evidence="1 2" key="1">
    <citation type="submission" date="2019-05" db="EMBL/GenBank/DDBJ databases">
        <title>A Chromosome-scale Meerkat (S. suricatta) Genome Assembly.</title>
        <authorList>
            <person name="Dudchenko O."/>
            <person name="Lieberman Aiden E."/>
            <person name="Tung J."/>
            <person name="Barreiro L.B."/>
            <person name="Clutton-Brock T.H."/>
        </authorList>
    </citation>
    <scope>NUCLEOTIDE SEQUENCE [LARGE SCALE GENOMIC DNA]</scope>
</reference>
<dbReference type="AlphaFoldDB" id="A0A673URQ8"/>
<name>A0A673URQ8_SURSU</name>
<organism evidence="1 2">
    <name type="scientific">Suricata suricatta</name>
    <name type="common">Meerkat</name>
    <dbReference type="NCBI Taxonomy" id="37032"/>
    <lineage>
        <taxon>Eukaryota</taxon>
        <taxon>Metazoa</taxon>
        <taxon>Chordata</taxon>
        <taxon>Craniata</taxon>
        <taxon>Vertebrata</taxon>
        <taxon>Euteleostomi</taxon>
        <taxon>Mammalia</taxon>
        <taxon>Eutheria</taxon>
        <taxon>Laurasiatheria</taxon>
        <taxon>Carnivora</taxon>
        <taxon>Feliformia</taxon>
        <taxon>Herpestidae</taxon>
        <taxon>Suricata</taxon>
    </lineage>
</organism>
<evidence type="ECO:0000313" key="2">
    <source>
        <dbReference type="Proteomes" id="UP000472268"/>
    </source>
</evidence>
<reference evidence="1" key="2">
    <citation type="submission" date="2025-08" db="UniProtKB">
        <authorList>
            <consortium name="Ensembl"/>
        </authorList>
    </citation>
    <scope>IDENTIFICATION</scope>
</reference>
<reference evidence="1" key="3">
    <citation type="submission" date="2025-09" db="UniProtKB">
        <authorList>
            <consortium name="Ensembl"/>
        </authorList>
    </citation>
    <scope>IDENTIFICATION</scope>
</reference>